<dbReference type="InterPro" id="IPR002804">
    <property type="entry name" value="Archease"/>
</dbReference>
<keyword evidence="2" id="KW-0819">tRNA processing</keyword>
<evidence type="ECO:0000256" key="4">
    <source>
        <dbReference type="ARBA" id="ARBA00022837"/>
    </source>
</evidence>
<protein>
    <submittedName>
        <fullName evidence="6">Archease</fullName>
    </submittedName>
</protein>
<accession>A0A7C4Q1Q9</accession>
<dbReference type="PANTHER" id="PTHR12682:SF11">
    <property type="entry name" value="PROTEIN ARCHEASE"/>
    <property type="match status" value="1"/>
</dbReference>
<dbReference type="AlphaFoldDB" id="A0A7C4Q1Q9"/>
<evidence type="ECO:0000256" key="3">
    <source>
        <dbReference type="ARBA" id="ARBA00022723"/>
    </source>
</evidence>
<evidence type="ECO:0000259" key="5">
    <source>
        <dbReference type="Pfam" id="PF01951"/>
    </source>
</evidence>
<dbReference type="GO" id="GO:0008033">
    <property type="term" value="P:tRNA processing"/>
    <property type="evidence" value="ECO:0007669"/>
    <property type="project" value="UniProtKB-KW"/>
</dbReference>
<reference evidence="6" key="1">
    <citation type="journal article" date="2020" name="mSystems">
        <title>Genome- and Community-Level Interaction Insights into Carbon Utilization and Element Cycling Functions of Hydrothermarchaeota in Hydrothermal Sediment.</title>
        <authorList>
            <person name="Zhou Z."/>
            <person name="Liu Y."/>
            <person name="Xu W."/>
            <person name="Pan J."/>
            <person name="Luo Z.H."/>
            <person name="Li M."/>
        </authorList>
    </citation>
    <scope>NUCLEOTIDE SEQUENCE [LARGE SCALE GENOMIC DNA]</scope>
    <source>
        <strain evidence="6">SpSt-556</strain>
    </source>
</reference>
<dbReference type="InterPro" id="IPR036820">
    <property type="entry name" value="Archease_dom_sf"/>
</dbReference>
<dbReference type="Pfam" id="PF01951">
    <property type="entry name" value="Archease"/>
    <property type="match status" value="1"/>
</dbReference>
<feature type="domain" description="Archease" evidence="5">
    <location>
        <begin position="6"/>
        <end position="136"/>
    </location>
</feature>
<sequence>MNQAGFEELQHTADWALRVWSPNREELFRQAAIGMNALMGLKLEDEPVHKKVELYLSAEDDESLLVGFLNEILFYLEIEGIGFEDFPLKLNGNRLIAELWGKPIRSIEKPIKAVTFHNLVVQRGEDGLEARLVFDV</sequence>
<keyword evidence="4" id="KW-0106">Calcium</keyword>
<comment type="similarity">
    <text evidence="1">Belongs to the archease family.</text>
</comment>
<proteinExistence type="inferred from homology"/>
<dbReference type="InterPro" id="IPR023572">
    <property type="entry name" value="Archease_dom"/>
</dbReference>
<dbReference type="SUPFAM" id="SSF69819">
    <property type="entry name" value="MTH1598-like"/>
    <property type="match status" value="1"/>
</dbReference>
<evidence type="ECO:0000256" key="1">
    <source>
        <dbReference type="ARBA" id="ARBA00007963"/>
    </source>
</evidence>
<dbReference type="Gene3D" id="3.55.10.10">
    <property type="entry name" value="Archease domain"/>
    <property type="match status" value="1"/>
</dbReference>
<organism evidence="6">
    <name type="scientific">Bellilinea caldifistulae</name>
    <dbReference type="NCBI Taxonomy" id="360411"/>
    <lineage>
        <taxon>Bacteria</taxon>
        <taxon>Bacillati</taxon>
        <taxon>Chloroflexota</taxon>
        <taxon>Anaerolineae</taxon>
        <taxon>Anaerolineales</taxon>
        <taxon>Anaerolineaceae</taxon>
        <taxon>Bellilinea</taxon>
    </lineage>
</organism>
<evidence type="ECO:0000256" key="2">
    <source>
        <dbReference type="ARBA" id="ARBA00022694"/>
    </source>
</evidence>
<evidence type="ECO:0000313" key="6">
    <source>
        <dbReference type="EMBL" id="HGS87287.1"/>
    </source>
</evidence>
<dbReference type="EMBL" id="DSXR01000068">
    <property type="protein sequence ID" value="HGS87287.1"/>
    <property type="molecule type" value="Genomic_DNA"/>
</dbReference>
<comment type="caution">
    <text evidence="6">The sequence shown here is derived from an EMBL/GenBank/DDBJ whole genome shotgun (WGS) entry which is preliminary data.</text>
</comment>
<keyword evidence="3" id="KW-0479">Metal-binding</keyword>
<gene>
    <name evidence="6" type="ORF">ENT17_06660</name>
</gene>
<dbReference type="GO" id="GO:0046872">
    <property type="term" value="F:metal ion binding"/>
    <property type="evidence" value="ECO:0007669"/>
    <property type="project" value="UniProtKB-KW"/>
</dbReference>
<name>A0A7C4Q1Q9_9CHLR</name>
<dbReference type="PANTHER" id="PTHR12682">
    <property type="entry name" value="ARCHEASE"/>
    <property type="match status" value="1"/>
</dbReference>